<evidence type="ECO:0000313" key="2">
    <source>
        <dbReference type="EMBL" id="GAA5135400.1"/>
    </source>
</evidence>
<proteinExistence type="predicted"/>
<dbReference type="EMBL" id="BAABIA010000002">
    <property type="protein sequence ID" value="GAA5135400.1"/>
    <property type="molecule type" value="Genomic_DNA"/>
</dbReference>
<dbReference type="Proteomes" id="UP001499852">
    <property type="component" value="Unassembled WGS sequence"/>
</dbReference>
<organism evidence="2 3">
    <name type="scientific">Prosthecobacter algae</name>
    <dbReference type="NCBI Taxonomy" id="1144682"/>
    <lineage>
        <taxon>Bacteria</taxon>
        <taxon>Pseudomonadati</taxon>
        <taxon>Verrucomicrobiota</taxon>
        <taxon>Verrucomicrobiia</taxon>
        <taxon>Verrucomicrobiales</taxon>
        <taxon>Verrucomicrobiaceae</taxon>
        <taxon>Prosthecobacter</taxon>
    </lineage>
</organism>
<feature type="compositionally biased region" description="Polar residues" evidence="1">
    <location>
        <begin position="1"/>
        <end position="10"/>
    </location>
</feature>
<evidence type="ECO:0000313" key="3">
    <source>
        <dbReference type="Proteomes" id="UP001499852"/>
    </source>
</evidence>
<protein>
    <submittedName>
        <fullName evidence="2">Uncharacterized protein</fullName>
    </submittedName>
</protein>
<evidence type="ECO:0000256" key="1">
    <source>
        <dbReference type="SAM" id="MobiDB-lite"/>
    </source>
</evidence>
<name>A0ABP9NWK8_9BACT</name>
<feature type="compositionally biased region" description="Basic and acidic residues" evidence="1">
    <location>
        <begin position="34"/>
        <end position="46"/>
    </location>
</feature>
<feature type="region of interest" description="Disordered" evidence="1">
    <location>
        <begin position="1"/>
        <end position="60"/>
    </location>
</feature>
<reference evidence="3" key="1">
    <citation type="journal article" date="2019" name="Int. J. Syst. Evol. Microbiol.">
        <title>The Global Catalogue of Microorganisms (GCM) 10K type strain sequencing project: providing services to taxonomists for standard genome sequencing and annotation.</title>
        <authorList>
            <consortium name="The Broad Institute Genomics Platform"/>
            <consortium name="The Broad Institute Genome Sequencing Center for Infectious Disease"/>
            <person name="Wu L."/>
            <person name="Ma J."/>
        </authorList>
    </citation>
    <scope>NUCLEOTIDE SEQUENCE [LARGE SCALE GENOMIC DNA]</scope>
    <source>
        <strain evidence="3">JCM 18053</strain>
    </source>
</reference>
<keyword evidence="3" id="KW-1185">Reference proteome</keyword>
<accession>A0ABP9NWK8</accession>
<gene>
    <name evidence="2" type="ORF">GCM10023213_08580</name>
</gene>
<comment type="caution">
    <text evidence="2">The sequence shown here is derived from an EMBL/GenBank/DDBJ whole genome shotgun (WGS) entry which is preliminary data.</text>
</comment>
<sequence>MMSIEGSQTPYAPASYHDSQPPRRAGMADLGTRGPERVDDAAEKQLSKTFGPRFFAAERG</sequence>